<evidence type="ECO:0000256" key="3">
    <source>
        <dbReference type="ARBA" id="ARBA00022527"/>
    </source>
</evidence>
<dbReference type="EMBL" id="MCGT01000014">
    <property type="protein sequence ID" value="ORX53941.1"/>
    <property type="molecule type" value="Genomic_DNA"/>
</dbReference>
<comment type="catalytic activity">
    <reaction evidence="9">
        <text>L-seryl-[protein] + ATP = O-phospho-L-seryl-[protein] + ADP + H(+)</text>
        <dbReference type="Rhea" id="RHEA:17989"/>
        <dbReference type="Rhea" id="RHEA-COMP:9863"/>
        <dbReference type="Rhea" id="RHEA-COMP:11604"/>
        <dbReference type="ChEBI" id="CHEBI:15378"/>
        <dbReference type="ChEBI" id="CHEBI:29999"/>
        <dbReference type="ChEBI" id="CHEBI:30616"/>
        <dbReference type="ChEBI" id="CHEBI:83421"/>
        <dbReference type="ChEBI" id="CHEBI:456216"/>
        <dbReference type="EC" id="2.7.11.22"/>
    </reaction>
</comment>
<dbReference type="GO" id="GO:2001178">
    <property type="term" value="P:positive regulation of mediator complex assembly"/>
    <property type="evidence" value="ECO:0007669"/>
    <property type="project" value="EnsemblFungi"/>
</dbReference>
<dbReference type="CDD" id="cd07843">
    <property type="entry name" value="STKc_CDC2L1"/>
    <property type="match status" value="1"/>
</dbReference>
<dbReference type="SUPFAM" id="SSF56112">
    <property type="entry name" value="Protein kinase-like (PK-like)"/>
    <property type="match status" value="1"/>
</dbReference>
<dbReference type="PROSITE" id="PS50011">
    <property type="entry name" value="PROTEIN_KINASE_DOM"/>
    <property type="match status" value="1"/>
</dbReference>
<dbReference type="PROSITE" id="PS00108">
    <property type="entry name" value="PROTEIN_KINASE_ST"/>
    <property type="match status" value="1"/>
</dbReference>
<protein>
    <recommendedName>
        <fullName evidence="2">cyclin-dependent kinase</fullName>
        <ecNumber evidence="2">2.7.11.22</ecNumber>
    </recommendedName>
</protein>
<comment type="catalytic activity">
    <reaction evidence="8">
        <text>L-threonyl-[protein] + ATP = O-phospho-L-threonyl-[protein] + ADP + H(+)</text>
        <dbReference type="Rhea" id="RHEA:46608"/>
        <dbReference type="Rhea" id="RHEA-COMP:11060"/>
        <dbReference type="Rhea" id="RHEA-COMP:11605"/>
        <dbReference type="ChEBI" id="CHEBI:15378"/>
        <dbReference type="ChEBI" id="CHEBI:30013"/>
        <dbReference type="ChEBI" id="CHEBI:30616"/>
        <dbReference type="ChEBI" id="CHEBI:61977"/>
        <dbReference type="ChEBI" id="CHEBI:456216"/>
        <dbReference type="EC" id="2.7.11.22"/>
    </reaction>
</comment>
<keyword evidence="7" id="KW-0067">ATP-binding</keyword>
<dbReference type="Gene3D" id="3.30.200.20">
    <property type="entry name" value="Phosphorylase Kinase, domain 1"/>
    <property type="match status" value="1"/>
</dbReference>
<feature type="domain" description="Protein kinase" evidence="11">
    <location>
        <begin position="81"/>
        <end position="365"/>
    </location>
</feature>
<evidence type="ECO:0000256" key="4">
    <source>
        <dbReference type="ARBA" id="ARBA00022679"/>
    </source>
</evidence>
<reference evidence="12 13" key="1">
    <citation type="submission" date="2016-07" db="EMBL/GenBank/DDBJ databases">
        <title>Pervasive Adenine N6-methylation of Active Genes in Fungi.</title>
        <authorList>
            <consortium name="DOE Joint Genome Institute"/>
            <person name="Mondo S.J."/>
            <person name="Dannebaum R.O."/>
            <person name="Kuo R.C."/>
            <person name="Labutti K."/>
            <person name="Haridas S."/>
            <person name="Kuo A."/>
            <person name="Salamov A."/>
            <person name="Ahrendt S.R."/>
            <person name="Lipzen A."/>
            <person name="Sullivan W."/>
            <person name="Andreopoulos W.B."/>
            <person name="Clum A."/>
            <person name="Lindquist E."/>
            <person name="Daum C."/>
            <person name="Ramamoorthy G.K."/>
            <person name="Gryganskyi A."/>
            <person name="Culley D."/>
            <person name="Magnuson J.K."/>
            <person name="James T.Y."/>
            <person name="O'Malley M.A."/>
            <person name="Stajich J.E."/>
            <person name="Spatafora J.W."/>
            <person name="Visel A."/>
            <person name="Grigoriev I.V."/>
        </authorList>
    </citation>
    <scope>NUCLEOTIDE SEQUENCE [LARGE SCALE GENOMIC DNA]</scope>
    <source>
        <strain evidence="12 13">NRRL 3301</strain>
    </source>
</reference>
<dbReference type="GO" id="GO:0040019">
    <property type="term" value="P:positive regulation of embryonic development"/>
    <property type="evidence" value="ECO:0007669"/>
    <property type="project" value="UniProtKB-ARBA"/>
</dbReference>
<dbReference type="STRING" id="101127.A0A1X2GHE8"/>
<keyword evidence="4" id="KW-0808">Transferase</keyword>
<dbReference type="InterPro" id="IPR050108">
    <property type="entry name" value="CDK"/>
</dbReference>
<evidence type="ECO:0000256" key="1">
    <source>
        <dbReference type="ARBA" id="ARBA00006485"/>
    </source>
</evidence>
<evidence type="ECO:0000259" key="11">
    <source>
        <dbReference type="PROSITE" id="PS50011"/>
    </source>
</evidence>
<organism evidence="12 13">
    <name type="scientific">Hesseltinella vesiculosa</name>
    <dbReference type="NCBI Taxonomy" id="101127"/>
    <lineage>
        <taxon>Eukaryota</taxon>
        <taxon>Fungi</taxon>
        <taxon>Fungi incertae sedis</taxon>
        <taxon>Mucoromycota</taxon>
        <taxon>Mucoromycotina</taxon>
        <taxon>Mucoromycetes</taxon>
        <taxon>Mucorales</taxon>
        <taxon>Cunninghamellaceae</taxon>
        <taxon>Hesseltinella</taxon>
    </lineage>
</organism>
<name>A0A1X2GHE8_9FUNG</name>
<dbReference type="SMART" id="SM00220">
    <property type="entry name" value="S_TKc"/>
    <property type="match status" value="1"/>
</dbReference>
<dbReference type="FunFam" id="1.10.510.10:FF:000533">
    <property type="entry name" value="cyclin-dependent kinase 10"/>
    <property type="match status" value="1"/>
</dbReference>
<dbReference type="EC" id="2.7.11.22" evidence="2"/>
<evidence type="ECO:0000256" key="7">
    <source>
        <dbReference type="ARBA" id="ARBA00022840"/>
    </source>
</evidence>
<comment type="caution">
    <text evidence="12">The sequence shown here is derived from an EMBL/GenBank/DDBJ whole genome shotgun (WGS) entry which is preliminary data.</text>
</comment>
<dbReference type="AlphaFoldDB" id="A0A1X2GHE8"/>
<evidence type="ECO:0000256" key="2">
    <source>
        <dbReference type="ARBA" id="ARBA00012425"/>
    </source>
</evidence>
<dbReference type="FunFam" id="3.30.200.20:FF:000054">
    <property type="entry name" value="Cyclin-dependent kinase 11B"/>
    <property type="match status" value="1"/>
</dbReference>
<keyword evidence="5" id="KW-0547">Nucleotide-binding</keyword>
<dbReference type="InterPro" id="IPR011009">
    <property type="entry name" value="Kinase-like_dom_sf"/>
</dbReference>
<dbReference type="InterPro" id="IPR000719">
    <property type="entry name" value="Prot_kinase_dom"/>
</dbReference>
<dbReference type="Proteomes" id="UP000242146">
    <property type="component" value="Unassembled WGS sequence"/>
</dbReference>
<evidence type="ECO:0000256" key="6">
    <source>
        <dbReference type="ARBA" id="ARBA00022777"/>
    </source>
</evidence>
<gene>
    <name evidence="12" type="ORF">DM01DRAFT_1335794</name>
</gene>
<evidence type="ECO:0000256" key="10">
    <source>
        <dbReference type="SAM" id="MobiDB-lite"/>
    </source>
</evidence>
<feature type="region of interest" description="Disordered" evidence="10">
    <location>
        <begin position="1"/>
        <end position="69"/>
    </location>
</feature>
<dbReference type="GO" id="GO:0005634">
    <property type="term" value="C:nucleus"/>
    <property type="evidence" value="ECO:0007669"/>
    <property type="project" value="EnsemblFungi"/>
</dbReference>
<accession>A0A1X2GHE8</accession>
<evidence type="ECO:0000256" key="9">
    <source>
        <dbReference type="ARBA" id="ARBA00048367"/>
    </source>
</evidence>
<dbReference type="InterPro" id="IPR045267">
    <property type="entry name" value="CDK11/PITSLRE_STKc"/>
</dbReference>
<dbReference type="InterPro" id="IPR008271">
    <property type="entry name" value="Ser/Thr_kinase_AS"/>
</dbReference>
<dbReference type="GO" id="GO:0004693">
    <property type="term" value="F:cyclin-dependent protein serine/threonine kinase activity"/>
    <property type="evidence" value="ECO:0007669"/>
    <property type="project" value="UniProtKB-EC"/>
</dbReference>
<evidence type="ECO:0000256" key="8">
    <source>
        <dbReference type="ARBA" id="ARBA00047811"/>
    </source>
</evidence>
<evidence type="ECO:0000313" key="13">
    <source>
        <dbReference type="Proteomes" id="UP000242146"/>
    </source>
</evidence>
<dbReference type="GO" id="GO:0007346">
    <property type="term" value="P:regulation of mitotic cell cycle"/>
    <property type="evidence" value="ECO:0007669"/>
    <property type="project" value="TreeGrafter"/>
</dbReference>
<comment type="similarity">
    <text evidence="1">Belongs to the protein kinase superfamily. CMGC Ser/Thr protein kinase family. CDC2/CDKX subfamily.</text>
</comment>
<evidence type="ECO:0000256" key="5">
    <source>
        <dbReference type="ARBA" id="ARBA00022741"/>
    </source>
</evidence>
<dbReference type="PANTHER" id="PTHR24056:SF107">
    <property type="entry name" value="CYCLIN-DEPENDENT KINASE 11A-RELATED"/>
    <property type="match status" value="1"/>
</dbReference>
<keyword evidence="3" id="KW-0723">Serine/threonine-protein kinase</keyword>
<sequence>MSSLPKKSKWENSDDSDTEQAPRQPKTKKLKTKAAPVTLTKKIKSTVPARPSPPAKKPAPPPPVRRDHLPYLTSCRSVDEYERLNHIEEGSYGIVFRARDKRTGDIVAVKKLKLDNEKNGFPITSLREIHTLMIADHPNIVGVREIVMGRQLNQVFIVMDFIDHDLKSLMMDQDVNFKPSEVKTLMLQLLSAVALMHDNWIIHRDLKTSNLLLSNRGQIKVADFGMARFYGSPMGKMTQLVVTLWYRAPELLLGAQEYTTAVDMWSVGCIFAELANREPLFSGRSEIDQIDKIFKVMGSPSEKEWPGLKDLPHASNINLREYTSNHLRVKFPYLTKAGFDLLSRLLTFDPDNRITAEEALDHPYFKRKSCTQRPCDVSLLAFKRNSGKETC</sequence>
<proteinExistence type="inferred from homology"/>
<dbReference type="Pfam" id="PF00069">
    <property type="entry name" value="Pkinase"/>
    <property type="match status" value="1"/>
</dbReference>
<dbReference type="PANTHER" id="PTHR24056">
    <property type="entry name" value="CELL DIVISION PROTEIN KINASE"/>
    <property type="match status" value="1"/>
</dbReference>
<dbReference type="GO" id="GO:0000307">
    <property type="term" value="C:cyclin-dependent protein kinase holoenzyme complex"/>
    <property type="evidence" value="ECO:0007669"/>
    <property type="project" value="EnsemblFungi"/>
</dbReference>
<feature type="compositionally biased region" description="Pro residues" evidence="10">
    <location>
        <begin position="50"/>
        <end position="63"/>
    </location>
</feature>
<dbReference type="GO" id="GO:0000785">
    <property type="term" value="C:chromatin"/>
    <property type="evidence" value="ECO:0007669"/>
    <property type="project" value="EnsemblFungi"/>
</dbReference>
<dbReference type="OrthoDB" id="1732493at2759"/>
<dbReference type="GO" id="GO:0005524">
    <property type="term" value="F:ATP binding"/>
    <property type="evidence" value="ECO:0007669"/>
    <property type="project" value="UniProtKB-KW"/>
</dbReference>
<dbReference type="Gene3D" id="1.10.510.10">
    <property type="entry name" value="Transferase(Phosphotransferase) domain 1"/>
    <property type="match status" value="1"/>
</dbReference>
<keyword evidence="13" id="KW-1185">Reference proteome</keyword>
<evidence type="ECO:0000313" key="12">
    <source>
        <dbReference type="EMBL" id="ORX53941.1"/>
    </source>
</evidence>
<keyword evidence="6 12" id="KW-0418">Kinase</keyword>